<dbReference type="InterPro" id="IPR031593">
    <property type="entry name" value="Porin_7"/>
</dbReference>
<evidence type="ECO:0000313" key="2">
    <source>
        <dbReference type="EMBL" id="OZY86874.1"/>
    </source>
</evidence>
<evidence type="ECO:0000313" key="3">
    <source>
        <dbReference type="Proteomes" id="UP000216101"/>
    </source>
</evidence>
<dbReference type="EMBL" id="NHNI01000001">
    <property type="protein sequence ID" value="OZY86874.1"/>
    <property type="molecule type" value="Genomic_DNA"/>
</dbReference>
<comment type="caution">
    <text evidence="2">The sequence shown here is derived from an EMBL/GenBank/DDBJ whole genome shotgun (WGS) entry which is preliminary data.</text>
</comment>
<name>A0A266QAH0_9GAMM</name>
<organism evidence="2 3">
    <name type="scientific">Cellvibrio mixtus</name>
    <dbReference type="NCBI Taxonomy" id="39650"/>
    <lineage>
        <taxon>Bacteria</taxon>
        <taxon>Pseudomonadati</taxon>
        <taxon>Pseudomonadota</taxon>
        <taxon>Gammaproteobacteria</taxon>
        <taxon>Cellvibrionales</taxon>
        <taxon>Cellvibrionaceae</taxon>
        <taxon>Cellvibrio</taxon>
    </lineage>
</organism>
<dbReference type="RefSeq" id="WP_094984412.1">
    <property type="nucleotide sequence ID" value="NZ_NHNI01000001.1"/>
</dbReference>
<evidence type="ECO:0000256" key="1">
    <source>
        <dbReference type="SAM" id="SignalP"/>
    </source>
</evidence>
<feature type="signal peptide" evidence="1">
    <location>
        <begin position="1"/>
        <end position="23"/>
    </location>
</feature>
<dbReference type="AlphaFoldDB" id="A0A266QAH0"/>
<dbReference type="Pfam" id="PF16956">
    <property type="entry name" value="Porin_7"/>
    <property type="match status" value="2"/>
</dbReference>
<evidence type="ECO:0008006" key="4">
    <source>
        <dbReference type="Google" id="ProtNLM"/>
    </source>
</evidence>
<reference evidence="3" key="1">
    <citation type="submission" date="2017-05" db="EMBL/GenBank/DDBJ databases">
        <authorList>
            <person name="Barney B.M."/>
        </authorList>
    </citation>
    <scope>NUCLEOTIDE SEQUENCE [LARGE SCALE GENOMIC DNA]</scope>
    <source>
        <strain evidence="3">PSBB022</strain>
    </source>
</reference>
<accession>A0A266QAH0</accession>
<keyword evidence="1" id="KW-0732">Signal</keyword>
<gene>
    <name evidence="2" type="ORF">CBP51_07735</name>
</gene>
<protein>
    <recommendedName>
        <fullName evidence="4">Porin</fullName>
    </recommendedName>
</protein>
<proteinExistence type="predicted"/>
<keyword evidence="3" id="KW-1185">Reference proteome</keyword>
<feature type="chain" id="PRO_5013283651" description="Porin" evidence="1">
    <location>
        <begin position="24"/>
        <end position="272"/>
    </location>
</feature>
<sequence length="272" mass="29514">MKIKLLPSIIAAAGFLSAPFALSATYQSELSAGYVDIDVDNSSADGYGVVLEGKYHFSPVNTANNPLAEAAFIEKSSNVYVQLGTAELKDAGQKIDFYERSIGIDFYIPNSIFYLGAGVSESKVRSTPGLGVSSDWDSSWFVKAGVAPITGLLVWSEFEEDVDISDQWNINGKYVLPLSGEQALNLEASYEKSKLGFTDDTISMAADYYIDRNLSVGGGFVNTSYAANVSNNSETDYFVRARNFFTDKASLELSYVDGEVENSLLIGGTIRF</sequence>
<dbReference type="Proteomes" id="UP000216101">
    <property type="component" value="Unassembled WGS sequence"/>
</dbReference>